<feature type="transmembrane region" description="Helical" evidence="9">
    <location>
        <begin position="191"/>
        <end position="208"/>
    </location>
</feature>
<evidence type="ECO:0000313" key="13">
    <source>
        <dbReference type="EMBL" id="MBN8659476.1"/>
    </source>
</evidence>
<evidence type="ECO:0000256" key="8">
    <source>
        <dbReference type="ARBA" id="ARBA00023136"/>
    </source>
</evidence>
<keyword evidence="5 9" id="KW-0653">Protein transport</keyword>
<dbReference type="Pfam" id="PF00344">
    <property type="entry name" value="SecY"/>
    <property type="match status" value="1"/>
</dbReference>
<comment type="subunit">
    <text evidence="9">Component of the Sec protein translocase complex. Heterotrimer consisting of SecY, SecE and SecG subunits. The heterotrimers can form oligomers, although 1 heterotrimer is thought to be able to translocate proteins. Interacts with the ribosome. Interacts with SecDF, and other proteins may be involved. Interacts with SecA.</text>
</comment>
<dbReference type="EMBL" id="JAFLCK010000003">
    <property type="protein sequence ID" value="MBN8659476.1"/>
    <property type="molecule type" value="Genomic_DNA"/>
</dbReference>
<feature type="transmembrane region" description="Helical" evidence="9">
    <location>
        <begin position="82"/>
        <end position="106"/>
    </location>
</feature>
<dbReference type="PIRSF" id="PIRSF004557">
    <property type="entry name" value="SecY"/>
    <property type="match status" value="1"/>
</dbReference>
<name>A0A8J7P7F6_9BACT</name>
<sequence>MSESVAKRGSKIGGPEDWLGLLGAAGLKERILFTVAMIVLYRVGVHIPIPGVNPGAFTEHPELAQNLLGMIDLFTGGALNKLSVFSMGIGPYITASIVMQLMTVVIPKLENMQKEQGEQGRRQLAQVTRLVTVGLAVFQSFMLAQLLSRIPGVVITPGPLFLCTTTLILSACAMFIMWMGELITERGVGNGASLLIFLGIAARLPVMVKNTYETVQTGQTQLFGVLALTAFFLLVVAFIVRLQQGVRKVMVLGSRRNVGRQIFAAPDDYMYLPVNPSGVMAIIFASSLLMFPSTIMQFLQKQNQGDPGMVVYDAIKNLPSIGPAFVEFAKITWVKDSWAFIAQEFNNCLSYYAWEHSVLYFSLILFFAFFYSSIVLPVRDMSDNLRRSGRAIQHVRPGRPTTEFLEKTLNRLTFIGATSVAFIAIAPIHVEQATMVTTLQGLGSTSLIILVGVAIDTQRQILTHALSARYQARGLFKTYDKKEL</sequence>
<keyword evidence="4 9" id="KW-0812">Transmembrane</keyword>
<evidence type="ECO:0000256" key="5">
    <source>
        <dbReference type="ARBA" id="ARBA00022927"/>
    </source>
</evidence>
<feature type="transmembrane region" description="Helical" evidence="9">
    <location>
        <begin position="31"/>
        <end position="49"/>
    </location>
</feature>
<feature type="transmembrane region" description="Helical" evidence="9">
    <location>
        <begin position="436"/>
        <end position="455"/>
    </location>
</feature>
<feature type="transmembrane region" description="Helical" evidence="9">
    <location>
        <begin position="127"/>
        <end position="147"/>
    </location>
</feature>
<evidence type="ECO:0000256" key="12">
    <source>
        <dbReference type="RuleBase" id="RU004349"/>
    </source>
</evidence>
<dbReference type="InterPro" id="IPR026593">
    <property type="entry name" value="SecY"/>
</dbReference>
<evidence type="ECO:0000256" key="11">
    <source>
        <dbReference type="RuleBase" id="RU003484"/>
    </source>
</evidence>
<feature type="transmembrane region" description="Helical" evidence="9">
    <location>
        <begin position="220"/>
        <end position="240"/>
    </location>
</feature>
<feature type="transmembrane region" description="Helical" evidence="9">
    <location>
        <begin position="279"/>
        <end position="299"/>
    </location>
</feature>
<comment type="function">
    <text evidence="9 10">The central subunit of the protein translocation channel SecYEG. Consists of two halves formed by TMs 1-5 and 6-10. These two domains form a lateral gate at the front which open onto the bilayer between TMs 2 and 7, and are clamped together by SecE at the back. The channel is closed by both a pore ring composed of hydrophobic SecY resides and a short helix (helix 2A) on the extracellular side of the membrane which forms a plug. The plug probably moves laterally to allow the channel to open. The ring and the pore may move independently.</text>
</comment>
<dbReference type="PROSITE" id="PS00755">
    <property type="entry name" value="SECY_1"/>
    <property type="match status" value="1"/>
</dbReference>
<dbReference type="PANTHER" id="PTHR10906">
    <property type="entry name" value="SECY/SEC61-ALPHA FAMILY MEMBER"/>
    <property type="match status" value="1"/>
</dbReference>
<keyword evidence="6 9" id="KW-1133">Transmembrane helix</keyword>
<dbReference type="PRINTS" id="PR00303">
    <property type="entry name" value="SECYTRNLCASE"/>
</dbReference>
<dbReference type="NCBIfam" id="TIGR00967">
    <property type="entry name" value="3a0501s007"/>
    <property type="match status" value="1"/>
</dbReference>
<protein>
    <recommendedName>
        <fullName evidence="9 10">Protein translocase subunit SecY</fullName>
    </recommendedName>
</protein>
<dbReference type="InterPro" id="IPR002208">
    <property type="entry name" value="SecY/SEC61-alpha"/>
</dbReference>
<keyword evidence="7 9" id="KW-0811">Translocation</keyword>
<evidence type="ECO:0000313" key="14">
    <source>
        <dbReference type="Proteomes" id="UP000664277"/>
    </source>
</evidence>
<evidence type="ECO:0000256" key="7">
    <source>
        <dbReference type="ARBA" id="ARBA00023010"/>
    </source>
</evidence>
<keyword evidence="3 9" id="KW-0813">Transport</keyword>
<keyword evidence="9" id="KW-1003">Cell membrane</keyword>
<evidence type="ECO:0000256" key="6">
    <source>
        <dbReference type="ARBA" id="ARBA00022989"/>
    </source>
</evidence>
<comment type="similarity">
    <text evidence="2 9 12">Belongs to the SecY/SEC61-alpha family.</text>
</comment>
<dbReference type="InterPro" id="IPR030659">
    <property type="entry name" value="SecY_CS"/>
</dbReference>
<organism evidence="13 14">
    <name type="scientific">Candidatus Obscuribacter phosphatis</name>
    <dbReference type="NCBI Taxonomy" id="1906157"/>
    <lineage>
        <taxon>Bacteria</taxon>
        <taxon>Bacillati</taxon>
        <taxon>Candidatus Melainabacteria</taxon>
        <taxon>Candidatus Obscuribacterales</taxon>
        <taxon>Candidatus Obscuribacteraceae</taxon>
        <taxon>Candidatus Obscuribacter</taxon>
    </lineage>
</organism>
<dbReference type="SUPFAM" id="SSF103491">
    <property type="entry name" value="Preprotein translocase SecY subunit"/>
    <property type="match status" value="1"/>
</dbReference>
<evidence type="ECO:0000256" key="10">
    <source>
        <dbReference type="RuleBase" id="RU000537"/>
    </source>
</evidence>
<evidence type="ECO:0000256" key="3">
    <source>
        <dbReference type="ARBA" id="ARBA00022448"/>
    </source>
</evidence>
<dbReference type="Proteomes" id="UP000664277">
    <property type="component" value="Unassembled WGS sequence"/>
</dbReference>
<dbReference type="InterPro" id="IPR023201">
    <property type="entry name" value="SecY_dom_sf"/>
</dbReference>
<evidence type="ECO:0000256" key="2">
    <source>
        <dbReference type="ARBA" id="ARBA00005751"/>
    </source>
</evidence>
<evidence type="ECO:0000256" key="9">
    <source>
        <dbReference type="HAMAP-Rule" id="MF_01465"/>
    </source>
</evidence>
<keyword evidence="8 9" id="KW-0472">Membrane</keyword>
<feature type="transmembrane region" description="Helical" evidence="9">
    <location>
        <begin position="359"/>
        <end position="378"/>
    </location>
</feature>
<feature type="transmembrane region" description="Helical" evidence="9">
    <location>
        <begin position="412"/>
        <end position="430"/>
    </location>
</feature>
<gene>
    <name evidence="9 13" type="primary">secY</name>
    <name evidence="13" type="ORF">J0M35_03865</name>
</gene>
<dbReference type="AlphaFoldDB" id="A0A8J7P7F6"/>
<dbReference type="PROSITE" id="PS00756">
    <property type="entry name" value="SECY_2"/>
    <property type="match status" value="1"/>
</dbReference>
<dbReference type="Gene3D" id="1.10.3370.10">
    <property type="entry name" value="SecY subunit domain"/>
    <property type="match status" value="1"/>
</dbReference>
<dbReference type="GO" id="GO:0005886">
    <property type="term" value="C:plasma membrane"/>
    <property type="evidence" value="ECO:0007669"/>
    <property type="project" value="UniProtKB-SubCell"/>
</dbReference>
<comment type="subcellular location">
    <subcellularLocation>
        <location evidence="9">Cell membrane</location>
        <topology evidence="9">Multi-pass membrane protein</topology>
    </subcellularLocation>
    <subcellularLocation>
        <location evidence="1 11">Membrane</location>
        <topology evidence="1 11">Multi-pass membrane protein</topology>
    </subcellularLocation>
</comment>
<dbReference type="HAMAP" id="MF_01465">
    <property type="entry name" value="SecY"/>
    <property type="match status" value="1"/>
</dbReference>
<dbReference type="GO" id="GO:0043952">
    <property type="term" value="P:protein transport by the Sec complex"/>
    <property type="evidence" value="ECO:0007669"/>
    <property type="project" value="UniProtKB-UniRule"/>
</dbReference>
<reference evidence="13" key="1">
    <citation type="submission" date="2021-02" db="EMBL/GenBank/DDBJ databases">
        <title>Genome-Resolved Metagenomics of a Microbial Community Performing Photosynthetic Biological Nutrient Removal.</title>
        <authorList>
            <person name="Mcdaniel E.A."/>
        </authorList>
    </citation>
    <scope>NUCLEOTIDE SEQUENCE</scope>
    <source>
        <strain evidence="13">UWPOB_OBS1</strain>
    </source>
</reference>
<dbReference type="GO" id="GO:0006605">
    <property type="term" value="P:protein targeting"/>
    <property type="evidence" value="ECO:0007669"/>
    <property type="project" value="UniProtKB-UniRule"/>
</dbReference>
<comment type="caution">
    <text evidence="13">The sequence shown here is derived from an EMBL/GenBank/DDBJ whole genome shotgun (WGS) entry which is preliminary data.</text>
</comment>
<evidence type="ECO:0000256" key="4">
    <source>
        <dbReference type="ARBA" id="ARBA00022692"/>
    </source>
</evidence>
<accession>A0A8J7P7F6</accession>
<dbReference type="GO" id="GO:0065002">
    <property type="term" value="P:intracellular protein transmembrane transport"/>
    <property type="evidence" value="ECO:0007669"/>
    <property type="project" value="UniProtKB-UniRule"/>
</dbReference>
<evidence type="ECO:0000256" key="1">
    <source>
        <dbReference type="ARBA" id="ARBA00004141"/>
    </source>
</evidence>
<proteinExistence type="inferred from homology"/>
<feature type="transmembrane region" description="Helical" evidence="9">
    <location>
        <begin position="159"/>
        <end position="179"/>
    </location>
</feature>